<dbReference type="PANTHER" id="PTHR46278:SF2">
    <property type="entry name" value="ASPARTATE-SEMIALDEHYDE DEHYDROGENASE"/>
    <property type="match status" value="1"/>
</dbReference>
<dbReference type="GO" id="GO:0009088">
    <property type="term" value="P:threonine biosynthetic process"/>
    <property type="evidence" value="ECO:0007669"/>
    <property type="project" value="UniProtKB-UniRule"/>
</dbReference>
<dbReference type="InterPro" id="IPR012080">
    <property type="entry name" value="Asp_semialdehyde_DH"/>
</dbReference>
<keyword evidence="8 15" id="KW-0791">Threonine biosynthesis</keyword>
<gene>
    <name evidence="15" type="primary">asd</name>
    <name evidence="18" type="ORF">M0638_03315</name>
</gene>
<keyword evidence="9 15" id="KW-0521">NADP</keyword>
<keyword evidence="7 15" id="KW-0028">Amino-acid biosynthesis</keyword>
<evidence type="ECO:0000256" key="4">
    <source>
        <dbReference type="ARBA" id="ARBA00010584"/>
    </source>
</evidence>
<dbReference type="InterPro" id="IPR012280">
    <property type="entry name" value="Semialdhyde_DH_dimer_dom"/>
</dbReference>
<feature type="binding site" evidence="15">
    <location>
        <begin position="176"/>
        <end position="177"/>
    </location>
    <ligand>
        <name>NADP(+)</name>
        <dbReference type="ChEBI" id="CHEBI:58349"/>
    </ligand>
</feature>
<evidence type="ECO:0000313" key="18">
    <source>
        <dbReference type="EMBL" id="MCK8783413.1"/>
    </source>
</evidence>
<evidence type="ECO:0000313" key="19">
    <source>
        <dbReference type="Proteomes" id="UP001139516"/>
    </source>
</evidence>
<dbReference type="GO" id="GO:0071266">
    <property type="term" value="P:'de novo' L-methionine biosynthetic process"/>
    <property type="evidence" value="ECO:0007669"/>
    <property type="project" value="UniProtKB-UniRule"/>
</dbReference>
<dbReference type="InterPro" id="IPR005986">
    <property type="entry name" value="Asp_semialdehyde_DH_beta"/>
</dbReference>
<dbReference type="HAMAP" id="MF_02121">
    <property type="entry name" value="ASADH"/>
    <property type="match status" value="1"/>
</dbReference>
<feature type="binding site" evidence="15">
    <location>
        <position position="173"/>
    </location>
    <ligand>
        <name>substrate</name>
    </ligand>
</feature>
<comment type="caution">
    <text evidence="18">The sequence shown here is derived from an EMBL/GenBank/DDBJ whole genome shotgun (WGS) entry which is preliminary data.</text>
</comment>
<dbReference type="SUPFAM" id="SSF55347">
    <property type="entry name" value="Glyceraldehyde-3-phosphate dehydrogenase-like, C-terminal domain"/>
    <property type="match status" value="1"/>
</dbReference>
<feature type="binding site" evidence="15">
    <location>
        <begin position="29"/>
        <end position="32"/>
    </location>
    <ligand>
        <name>NADP(+)</name>
        <dbReference type="ChEBI" id="CHEBI:58349"/>
    </ligand>
</feature>
<organism evidence="18 19">
    <name type="scientific">Roseomonas acroporae</name>
    <dbReference type="NCBI Taxonomy" id="2937791"/>
    <lineage>
        <taxon>Bacteria</taxon>
        <taxon>Pseudomonadati</taxon>
        <taxon>Pseudomonadota</taxon>
        <taxon>Alphaproteobacteria</taxon>
        <taxon>Acetobacterales</taxon>
        <taxon>Roseomonadaceae</taxon>
        <taxon>Roseomonas</taxon>
    </lineage>
</organism>
<feature type="binding site" evidence="15">
    <location>
        <position position="335"/>
    </location>
    <ligand>
        <name>NADP(+)</name>
        <dbReference type="ChEBI" id="CHEBI:58349"/>
    </ligand>
</feature>
<evidence type="ECO:0000256" key="5">
    <source>
        <dbReference type="ARBA" id="ARBA00011738"/>
    </source>
</evidence>
<comment type="subunit">
    <text evidence="5 15">Homodimer.</text>
</comment>
<dbReference type="NCBIfam" id="NF011456">
    <property type="entry name" value="PRK14874.1"/>
    <property type="match status" value="1"/>
</dbReference>
<evidence type="ECO:0000256" key="1">
    <source>
        <dbReference type="ARBA" id="ARBA00005021"/>
    </source>
</evidence>
<feature type="binding site" evidence="15">
    <location>
        <position position="117"/>
    </location>
    <ligand>
        <name>phosphate</name>
        <dbReference type="ChEBI" id="CHEBI:43474"/>
    </ligand>
</feature>
<dbReference type="Gene3D" id="3.40.50.720">
    <property type="entry name" value="NAD(P)-binding Rossmann-like Domain"/>
    <property type="match status" value="1"/>
</dbReference>
<comment type="function">
    <text evidence="15">Catalyzes the NADPH-dependent formation of L-aspartate-semialdehyde (L-ASA) by the reductive dephosphorylation of L-aspartyl-4-phosphate.</text>
</comment>
<dbReference type="AlphaFoldDB" id="A0A9X1Y513"/>
<evidence type="ECO:0000256" key="15">
    <source>
        <dbReference type="HAMAP-Rule" id="MF_02121"/>
    </source>
</evidence>
<dbReference type="Proteomes" id="UP001139516">
    <property type="component" value="Unassembled WGS sequence"/>
</dbReference>
<comment type="pathway">
    <text evidence="3 15">Amino-acid biosynthesis; L-threonine biosynthesis; L-threonine from L-aspartate: step 2/5.</text>
</comment>
<feature type="active site" description="Acyl-thioester intermediate" evidence="15 16">
    <location>
        <position position="146"/>
    </location>
</feature>
<name>A0A9X1Y513_9PROT</name>
<dbReference type="EMBL" id="JALPRX010000009">
    <property type="protein sequence ID" value="MCK8783413.1"/>
    <property type="molecule type" value="Genomic_DNA"/>
</dbReference>
<dbReference type="SMART" id="SM00859">
    <property type="entry name" value="Semialdhyde_dh"/>
    <property type="match status" value="1"/>
</dbReference>
<dbReference type="InterPro" id="IPR036291">
    <property type="entry name" value="NAD(P)-bd_dom_sf"/>
</dbReference>
<protein>
    <recommendedName>
        <fullName evidence="6 15">Aspartate-semialdehyde dehydrogenase</fullName>
        <shortName evidence="15">ASA dehydrogenase</shortName>
        <shortName evidence="15">ASADH</shortName>
        <ecNumber evidence="6 15">1.2.1.11</ecNumber>
    </recommendedName>
    <alternativeName>
        <fullName evidence="15">Aspartate-beta-semialdehyde dehydrogenase</fullName>
    </alternativeName>
</protein>
<comment type="pathway">
    <text evidence="1 15">Amino-acid biosynthesis; L-methionine biosynthesis via de novo pathway; L-homoserine from L-aspartate: step 2/3.</text>
</comment>
<evidence type="ECO:0000256" key="7">
    <source>
        <dbReference type="ARBA" id="ARBA00022605"/>
    </source>
</evidence>
<comment type="caution">
    <text evidence="15">Lacks conserved residue(s) required for the propagation of feature annotation.</text>
</comment>
<evidence type="ECO:0000256" key="8">
    <source>
        <dbReference type="ARBA" id="ARBA00022697"/>
    </source>
</evidence>
<feature type="binding site" evidence="15">
    <location>
        <position position="253"/>
    </location>
    <ligand>
        <name>substrate</name>
    </ligand>
</feature>
<dbReference type="CDD" id="cd02316">
    <property type="entry name" value="VcASADH2_like_N"/>
    <property type="match status" value="1"/>
</dbReference>
<evidence type="ECO:0000259" key="17">
    <source>
        <dbReference type="SMART" id="SM00859"/>
    </source>
</evidence>
<evidence type="ECO:0000256" key="6">
    <source>
        <dbReference type="ARBA" id="ARBA00013120"/>
    </source>
</evidence>
<dbReference type="Gene3D" id="3.30.360.10">
    <property type="entry name" value="Dihydrodipicolinate Reductase, domain 2"/>
    <property type="match status" value="1"/>
</dbReference>
<dbReference type="InterPro" id="IPR000534">
    <property type="entry name" value="Semialdehyde_DH_NAD-bd"/>
</dbReference>
<feature type="active site" description="Proton acceptor" evidence="15 16">
    <location>
        <position position="260"/>
    </location>
</feature>
<evidence type="ECO:0000256" key="10">
    <source>
        <dbReference type="ARBA" id="ARBA00022915"/>
    </source>
</evidence>
<dbReference type="SUPFAM" id="SSF51735">
    <property type="entry name" value="NAD(P)-binding Rossmann-fold domains"/>
    <property type="match status" value="1"/>
</dbReference>
<dbReference type="GO" id="GO:0009097">
    <property type="term" value="P:isoleucine biosynthetic process"/>
    <property type="evidence" value="ECO:0007669"/>
    <property type="project" value="UniProtKB-UniRule"/>
</dbReference>
<dbReference type="GO" id="GO:0046983">
    <property type="term" value="F:protein dimerization activity"/>
    <property type="evidence" value="ECO:0007669"/>
    <property type="project" value="InterPro"/>
</dbReference>
<keyword evidence="11 15" id="KW-0560">Oxidoreductase</keyword>
<comment type="catalytic activity">
    <reaction evidence="14 15">
        <text>L-aspartate 4-semialdehyde + phosphate + NADP(+) = 4-phospho-L-aspartate + NADPH + H(+)</text>
        <dbReference type="Rhea" id="RHEA:24284"/>
        <dbReference type="ChEBI" id="CHEBI:15378"/>
        <dbReference type="ChEBI" id="CHEBI:43474"/>
        <dbReference type="ChEBI" id="CHEBI:57535"/>
        <dbReference type="ChEBI" id="CHEBI:57783"/>
        <dbReference type="ChEBI" id="CHEBI:58349"/>
        <dbReference type="ChEBI" id="CHEBI:537519"/>
        <dbReference type="EC" id="1.2.1.11"/>
    </reaction>
</comment>
<keyword evidence="19" id="KW-1185">Reference proteome</keyword>
<evidence type="ECO:0000256" key="3">
    <source>
        <dbReference type="ARBA" id="ARBA00005097"/>
    </source>
</evidence>
<reference evidence="18" key="1">
    <citation type="submission" date="2022-04" db="EMBL/GenBank/DDBJ databases">
        <title>Roseomonas acroporae sp. nov., isolated from coral Acropora digitifera.</title>
        <authorList>
            <person name="Sun H."/>
        </authorList>
    </citation>
    <scope>NUCLEOTIDE SEQUENCE</scope>
    <source>
        <strain evidence="18">NAR14</strain>
    </source>
</reference>
<dbReference type="GO" id="GO:0019877">
    <property type="term" value="P:diaminopimelate biosynthetic process"/>
    <property type="evidence" value="ECO:0007669"/>
    <property type="project" value="UniProtKB-UniRule"/>
</dbReference>
<comment type="similarity">
    <text evidence="4 15">Belongs to the aspartate-semialdehyde dehydrogenase family.</text>
</comment>
<evidence type="ECO:0000256" key="11">
    <source>
        <dbReference type="ARBA" id="ARBA00023002"/>
    </source>
</evidence>
<evidence type="ECO:0000256" key="14">
    <source>
        <dbReference type="ARBA" id="ARBA00047891"/>
    </source>
</evidence>
<evidence type="ECO:0000256" key="12">
    <source>
        <dbReference type="ARBA" id="ARBA00023154"/>
    </source>
</evidence>
<dbReference type="GO" id="GO:0051287">
    <property type="term" value="F:NAD binding"/>
    <property type="evidence" value="ECO:0007669"/>
    <property type="project" value="InterPro"/>
</dbReference>
<evidence type="ECO:0000256" key="13">
    <source>
        <dbReference type="ARBA" id="ARBA00023167"/>
    </source>
</evidence>
<evidence type="ECO:0000256" key="9">
    <source>
        <dbReference type="ARBA" id="ARBA00022857"/>
    </source>
</evidence>
<dbReference type="Pfam" id="PF01118">
    <property type="entry name" value="Semialdhyde_dh"/>
    <property type="match status" value="1"/>
</dbReference>
<feature type="binding site" evidence="15">
    <location>
        <begin position="57"/>
        <end position="58"/>
    </location>
    <ligand>
        <name>NADP(+)</name>
        <dbReference type="ChEBI" id="CHEBI:58349"/>
    </ligand>
</feature>
<dbReference type="GO" id="GO:0050661">
    <property type="term" value="F:NADP binding"/>
    <property type="evidence" value="ECO:0007669"/>
    <property type="project" value="UniProtKB-UniRule"/>
</dbReference>
<accession>A0A9X1Y513</accession>
<sequence length="354" mass="36839">MPDTIAPPAPAPLRQVVAASPNIAIVGATGAVGIELLRCLEARGFPLGRLRLLASPRSAGRTLPFRGEELPVEALGEESFAGIDIALFSAGSGVSKRHAAAAVAAGAVVVDNSSAFRMDPDVPLVVPEVNGDTLASHRGIVANPNCVAAIATVALAPLHRAHPIRRLTAATYQAASGAGAAAMEELRESTAAYLRGEDYAPRVLPHPYAFNLFSHNAEMDPESGHNGEELKVVAETRRILDAAALPIGITCIRVPVLRAHAMALTVEFDAVVSPAEARALLAAAPGLRLVDDLAANHFPMPSEASGQDDVLVGRVRRDLGDPSGRTLALFVAGDQLLKGAALNAVQIAELLLRR</sequence>
<dbReference type="PANTHER" id="PTHR46278">
    <property type="entry name" value="DEHYDROGENASE, PUTATIVE-RELATED"/>
    <property type="match status" value="1"/>
</dbReference>
<dbReference type="EC" id="1.2.1.11" evidence="6 15"/>
<evidence type="ECO:0000256" key="16">
    <source>
        <dbReference type="PIRSR" id="PIRSR000148-1"/>
    </source>
</evidence>
<feature type="domain" description="Semialdehyde dehydrogenase NAD-binding" evidence="17">
    <location>
        <begin position="22"/>
        <end position="137"/>
    </location>
</feature>
<dbReference type="GO" id="GO:0004073">
    <property type="term" value="F:aspartate-semialdehyde dehydrogenase activity"/>
    <property type="evidence" value="ECO:0007669"/>
    <property type="project" value="UniProtKB-UniRule"/>
</dbReference>
<evidence type="ECO:0000256" key="2">
    <source>
        <dbReference type="ARBA" id="ARBA00005076"/>
    </source>
</evidence>
<comment type="pathway">
    <text evidence="2 15">Amino-acid biosynthesis; L-lysine biosynthesis via DAP pathway; (S)-tetrahydrodipicolinate from L-aspartate: step 2/4.</text>
</comment>
<proteinExistence type="inferred from homology"/>
<dbReference type="RefSeq" id="WP_248665536.1">
    <property type="nucleotide sequence ID" value="NZ_JALPRX010000009.1"/>
</dbReference>
<dbReference type="Pfam" id="PF02774">
    <property type="entry name" value="Semialdhyde_dhC"/>
    <property type="match status" value="1"/>
</dbReference>
<dbReference type="PIRSF" id="PIRSF000148">
    <property type="entry name" value="ASA_dh"/>
    <property type="match status" value="1"/>
</dbReference>
<keyword evidence="13 15" id="KW-0486">Methionine biosynthesis</keyword>
<dbReference type="NCBIfam" id="TIGR01296">
    <property type="entry name" value="asd_B"/>
    <property type="match status" value="1"/>
</dbReference>
<dbReference type="GO" id="GO:0009089">
    <property type="term" value="P:lysine biosynthetic process via diaminopimelate"/>
    <property type="evidence" value="ECO:0007669"/>
    <property type="project" value="UniProtKB-UniRule"/>
</dbReference>
<keyword evidence="12 15" id="KW-0457">Lysine biosynthesis</keyword>
<keyword evidence="10 15" id="KW-0220">Diaminopimelate biosynthesis</keyword>